<dbReference type="GO" id="GO:0016779">
    <property type="term" value="F:nucleotidyltransferase activity"/>
    <property type="evidence" value="ECO:0007669"/>
    <property type="project" value="UniProtKB-KW"/>
</dbReference>
<organism evidence="1 2">
    <name type="scientific">Haematococcus lacustris</name>
    <name type="common">Green alga</name>
    <name type="synonym">Haematococcus pluvialis</name>
    <dbReference type="NCBI Taxonomy" id="44745"/>
    <lineage>
        <taxon>Eukaryota</taxon>
        <taxon>Viridiplantae</taxon>
        <taxon>Chlorophyta</taxon>
        <taxon>core chlorophytes</taxon>
        <taxon>Chlorophyceae</taxon>
        <taxon>CS clade</taxon>
        <taxon>Chlamydomonadales</taxon>
        <taxon>Haematococcaceae</taxon>
        <taxon>Haematococcus</taxon>
    </lineage>
</organism>
<dbReference type="SUPFAM" id="SSF51161">
    <property type="entry name" value="Trimeric LpxA-like enzymes"/>
    <property type="match status" value="1"/>
</dbReference>
<feature type="non-terminal residue" evidence="1">
    <location>
        <position position="1"/>
    </location>
</feature>
<reference evidence="1 2" key="1">
    <citation type="submission" date="2020-02" db="EMBL/GenBank/DDBJ databases">
        <title>Draft genome sequence of Haematococcus lacustris strain NIES-144.</title>
        <authorList>
            <person name="Morimoto D."/>
            <person name="Nakagawa S."/>
            <person name="Yoshida T."/>
            <person name="Sawayama S."/>
        </authorList>
    </citation>
    <scope>NUCLEOTIDE SEQUENCE [LARGE SCALE GENOMIC DNA]</scope>
    <source>
        <strain evidence="1 2">NIES-144</strain>
    </source>
</reference>
<gene>
    <name evidence="1" type="ORF">HaLaN_21801</name>
</gene>
<evidence type="ECO:0000313" key="1">
    <source>
        <dbReference type="EMBL" id="GFH24078.1"/>
    </source>
</evidence>
<keyword evidence="2" id="KW-1185">Reference proteome</keyword>
<sequence length="87" mass="8785">LPLVKLDDAHYKLVDQLEALVPPGEEPSLLQASALTVKGPVKFTKGVTVVGSVTFQAAPGASSPASLAAGTYTDTTLTVGEPALVPA</sequence>
<proteinExistence type="predicted"/>
<evidence type="ECO:0000313" key="2">
    <source>
        <dbReference type="Proteomes" id="UP000485058"/>
    </source>
</evidence>
<dbReference type="Proteomes" id="UP000485058">
    <property type="component" value="Unassembled WGS sequence"/>
</dbReference>
<keyword evidence="1" id="KW-0808">Transferase</keyword>
<keyword evidence="1" id="KW-0548">Nucleotidyltransferase</keyword>
<dbReference type="AlphaFoldDB" id="A0A699ZZV4"/>
<protein>
    <submittedName>
        <fullName evidence="1">UTP--glucose-1-phosphate uridylyltransferase</fullName>
    </submittedName>
</protein>
<comment type="caution">
    <text evidence="1">The sequence shown here is derived from an EMBL/GenBank/DDBJ whole genome shotgun (WGS) entry which is preliminary data.</text>
</comment>
<dbReference type="InterPro" id="IPR011004">
    <property type="entry name" value="Trimer_LpxA-like_sf"/>
</dbReference>
<accession>A0A699ZZV4</accession>
<name>A0A699ZZV4_HAELA</name>
<dbReference type="EMBL" id="BLLF01002437">
    <property type="protein sequence ID" value="GFH24078.1"/>
    <property type="molecule type" value="Genomic_DNA"/>
</dbReference>
<dbReference type="Gene3D" id="2.160.10.10">
    <property type="entry name" value="Hexapeptide repeat proteins"/>
    <property type="match status" value="1"/>
</dbReference>